<dbReference type="CDD" id="cd09124">
    <property type="entry name" value="PLDc_like_TrmB_middle"/>
    <property type="match status" value="1"/>
</dbReference>
<dbReference type="Pfam" id="PF01978">
    <property type="entry name" value="TrmB"/>
    <property type="match status" value="1"/>
</dbReference>
<evidence type="ECO:0000259" key="2">
    <source>
        <dbReference type="Pfam" id="PF11495"/>
    </source>
</evidence>
<dbReference type="InterPro" id="IPR002831">
    <property type="entry name" value="Tscrpt_reg_TrmB_N"/>
</dbReference>
<dbReference type="EMBL" id="CP054257">
    <property type="protein sequence ID" value="QTQ11872.1"/>
    <property type="molecule type" value="Genomic_DNA"/>
</dbReference>
<dbReference type="AlphaFoldDB" id="A0A975EZZ8"/>
<name>A0A975EZZ8_9SPIR</name>
<accession>A0A975EZZ8</accession>
<dbReference type="Proteomes" id="UP000671995">
    <property type="component" value="Chromosome"/>
</dbReference>
<dbReference type="InterPro" id="IPR051797">
    <property type="entry name" value="TrmB-like"/>
</dbReference>
<dbReference type="Gene3D" id="1.10.10.10">
    <property type="entry name" value="Winged helix-like DNA-binding domain superfamily/Winged helix DNA-binding domain"/>
    <property type="match status" value="1"/>
</dbReference>
<dbReference type="InterPro" id="IPR036388">
    <property type="entry name" value="WH-like_DNA-bd_sf"/>
</dbReference>
<sequence>MTDEMVFLLKNFGFTESESRVYVALLESGSCTGYEASKISAVPRSKVYGVLESLVQKGAVVLARRNKKLFYNAQPVSEVSDVIKKKVTENLNKLQKAAEKIGEPESNEDIWNLYSMDAIKIKMHKMLNDAAQEICIQIWADELDACIEDCLVKKQKELGKVLVVLYDLSGKYETKIKNVYKHGFEQEKLDELGNRWLVVTVDGKETLSASIKDNGKVDATYTKNSRMVFFAKEYTLHDAYSLKMINHLKRQITTEFGEDMKALRNVFSFSN</sequence>
<feature type="domain" description="Transcription regulator TrmB C-terminal" evidence="2">
    <location>
        <begin position="110"/>
        <end position="232"/>
    </location>
</feature>
<protein>
    <submittedName>
        <fullName evidence="3">TrmB family transcriptional regulator</fullName>
    </submittedName>
</protein>
<dbReference type="PANTHER" id="PTHR34293">
    <property type="entry name" value="HTH-TYPE TRANSCRIPTIONAL REGULATOR TRMBL2"/>
    <property type="match status" value="1"/>
</dbReference>
<dbReference type="RefSeq" id="WP_210116585.1">
    <property type="nucleotide sequence ID" value="NZ_CP054257.1"/>
</dbReference>
<dbReference type="InterPro" id="IPR036390">
    <property type="entry name" value="WH_DNA-bd_sf"/>
</dbReference>
<gene>
    <name evidence="3" type="ORF">HRI96_06460</name>
</gene>
<reference evidence="3" key="2">
    <citation type="journal article" date="2021" name="Microbiol. Resour. Announc.">
        <title>Complete Genome Sequences of Three Human Oral Treponema parvum Isolates.</title>
        <authorList>
            <person name="Zeng H."/>
            <person name="Watt R.M."/>
        </authorList>
    </citation>
    <scope>NUCLEOTIDE SEQUENCE</scope>
    <source>
        <strain evidence="3">ATCC 700773</strain>
    </source>
</reference>
<dbReference type="SUPFAM" id="SSF46785">
    <property type="entry name" value="Winged helix' DNA-binding domain"/>
    <property type="match status" value="1"/>
</dbReference>
<dbReference type="InterPro" id="IPR021586">
    <property type="entry name" value="Tscrpt_reg_TrmB_C"/>
</dbReference>
<dbReference type="PANTHER" id="PTHR34293:SF1">
    <property type="entry name" value="HTH-TYPE TRANSCRIPTIONAL REGULATOR TRMBL2"/>
    <property type="match status" value="1"/>
</dbReference>
<feature type="domain" description="Transcription regulator TrmB N-terminal" evidence="1">
    <location>
        <begin position="9"/>
        <end position="74"/>
    </location>
</feature>
<evidence type="ECO:0000313" key="4">
    <source>
        <dbReference type="Proteomes" id="UP000671995"/>
    </source>
</evidence>
<proteinExistence type="predicted"/>
<dbReference type="Pfam" id="PF11495">
    <property type="entry name" value="Regulator_TrmB"/>
    <property type="match status" value="1"/>
</dbReference>
<organism evidence="3 4">
    <name type="scientific">Treponema parvum</name>
    <dbReference type="NCBI Taxonomy" id="138851"/>
    <lineage>
        <taxon>Bacteria</taxon>
        <taxon>Pseudomonadati</taxon>
        <taxon>Spirochaetota</taxon>
        <taxon>Spirochaetia</taxon>
        <taxon>Spirochaetales</taxon>
        <taxon>Treponemataceae</taxon>
        <taxon>Treponema</taxon>
    </lineage>
</organism>
<evidence type="ECO:0000259" key="1">
    <source>
        <dbReference type="Pfam" id="PF01978"/>
    </source>
</evidence>
<evidence type="ECO:0000313" key="3">
    <source>
        <dbReference type="EMBL" id="QTQ11872.1"/>
    </source>
</evidence>
<reference evidence="3" key="1">
    <citation type="submission" date="2020-05" db="EMBL/GenBank/DDBJ databases">
        <authorList>
            <person name="Zeng H."/>
            <person name="Chan Y.K."/>
            <person name="Watt R.M."/>
        </authorList>
    </citation>
    <scope>NUCLEOTIDE SEQUENCE</scope>
    <source>
        <strain evidence="3">ATCC 700773</strain>
    </source>
</reference>